<keyword evidence="1" id="KW-1188">Viral release from host cell</keyword>
<reference evidence="4" key="1">
    <citation type="submission" date="2019-11" db="EMBL/GenBank/DDBJ databases">
        <authorList>
            <person name="Feng L."/>
        </authorList>
    </citation>
    <scope>NUCLEOTIDE SEQUENCE</scope>
    <source>
        <strain evidence="4">EMassiliensisLFYP7</strain>
    </source>
</reference>
<sequence length="770" mass="84084">MTQLQARNETLTQAIARNGSRNARQLQSLSTEHEKITRLTQQLTASALRREENSNRREALLTETRTFISQMGKLLLVEQPDWRLPFEFQDGMVNMAIKNDMDDDTRDALSLNLRDWSLDFNQDQLALQDAATTMMEGGIRSLHELNRYMPDIAKAATATRDSAQTWAQAAISTRNQLHIAPQAFHVAQTMLADVAKNGGVSVADQTLWIERFAARTGAQGTEGLAELAATQQIAMQNAPSAAAAEDNFAHFLHTTFSRKTDNWFASQGVDLRGSLLEHQQNGMGVAQAMAHIVEMQLQKMNPLILDQFKQAMKIDDLSARADALQALVTQFNLGEMFGDRQTLDFLAPMLANSGEFQQLKTSNMQAGQSTMLDSDFTTRMSSPLEQTKALQLALNDLWLTVGLQLMPAIGDLAESLTPLIRQFSAWLRDNPALVQGIAKFIGAIWLFNGALSVLKLGANLVASPIIRLIDLFLKLKARLALSGAIGKAWNALKGLGGGLSRVGGWLKGLGRGFLQLGSRLKGLGRVFMTLGRWVLRFLLMTPLGRIISVIVGAVLLIYRYFEPIKKFFLGLWERIKEIFAGGVLGITAFILDWSPLGIFYKAFAGLMSWLGIDLPASFSEFGGKMISSLVNSLVKAFPVLGEVFSKIKSYIPDWLKKVIGISVEPQGAAIMPGVAGMALAGPVPPPLATGAKSPVTPSPLSVPPKTAAKPLILPPRAQGNVQVHFSPQVTVQGNGANAAGEVNKVLALNKHQLEKLINDVMAQQQRRGYA</sequence>
<dbReference type="PANTHER" id="PTHR37813:SF1">
    <property type="entry name" value="FELS-2 PROPHAGE PROTEIN"/>
    <property type="match status" value="1"/>
</dbReference>
<feature type="transmembrane region" description="Helical" evidence="2">
    <location>
        <begin position="578"/>
        <end position="600"/>
    </location>
</feature>
<evidence type="ECO:0000256" key="2">
    <source>
        <dbReference type="SAM" id="Phobius"/>
    </source>
</evidence>
<dbReference type="PANTHER" id="PTHR37813">
    <property type="entry name" value="FELS-2 PROPHAGE PROTEIN"/>
    <property type="match status" value="1"/>
</dbReference>
<gene>
    <name evidence="4" type="ORF">EMLFYP7_02690</name>
</gene>
<keyword evidence="2" id="KW-0812">Transmembrane</keyword>
<evidence type="ECO:0000256" key="1">
    <source>
        <dbReference type="ARBA" id="ARBA00022612"/>
    </source>
</evidence>
<dbReference type="InterPro" id="IPR010090">
    <property type="entry name" value="Phage_tape_meas"/>
</dbReference>
<dbReference type="EMBL" id="CACRTZ010000029">
    <property type="protein sequence ID" value="VYU52201.1"/>
    <property type="molecule type" value="Genomic_DNA"/>
</dbReference>
<evidence type="ECO:0000259" key="3">
    <source>
        <dbReference type="Pfam" id="PF10145"/>
    </source>
</evidence>
<evidence type="ECO:0000313" key="4">
    <source>
        <dbReference type="EMBL" id="VYU52201.1"/>
    </source>
</evidence>
<proteinExistence type="predicted"/>
<feature type="domain" description="Phage tail tape measure protein" evidence="3">
    <location>
        <begin position="115"/>
        <end position="300"/>
    </location>
</feature>
<dbReference type="AlphaFoldDB" id="A0A6N3FJH6"/>
<protein>
    <submittedName>
        <fullName evidence="4">Phage-related minor tail protein</fullName>
    </submittedName>
</protein>
<dbReference type="NCBIfam" id="TIGR01760">
    <property type="entry name" value="tape_meas_TP901"/>
    <property type="match status" value="1"/>
</dbReference>
<keyword evidence="2" id="KW-1133">Transmembrane helix</keyword>
<feature type="transmembrane region" description="Helical" evidence="2">
    <location>
        <begin position="533"/>
        <end position="558"/>
    </location>
</feature>
<organism evidence="4">
    <name type="scientific">Phytobacter massiliensis</name>
    <dbReference type="NCBI Taxonomy" id="1485952"/>
    <lineage>
        <taxon>Bacteria</taxon>
        <taxon>Pseudomonadati</taxon>
        <taxon>Pseudomonadota</taxon>
        <taxon>Gammaproteobacteria</taxon>
        <taxon>Enterobacterales</taxon>
        <taxon>Enterobacteriaceae</taxon>
        <taxon>Phytobacter</taxon>
    </lineage>
</organism>
<accession>A0A6N3FJH6</accession>
<keyword evidence="2" id="KW-0472">Membrane</keyword>
<dbReference type="Pfam" id="PF10145">
    <property type="entry name" value="PhageMin_Tail"/>
    <property type="match status" value="1"/>
</dbReference>
<name>A0A6N3FJH6_9ENTR</name>